<proteinExistence type="inferred from homology"/>
<dbReference type="Pfam" id="PF00793">
    <property type="entry name" value="DAHP_synth_1"/>
    <property type="match status" value="1"/>
</dbReference>
<evidence type="ECO:0000256" key="1">
    <source>
        <dbReference type="ARBA" id="ARBA00007985"/>
    </source>
</evidence>
<organism evidence="8 9">
    <name type="scientific">Lentinula edodes</name>
    <name type="common">Shiitake mushroom</name>
    <name type="synonym">Lentinus edodes</name>
    <dbReference type="NCBI Taxonomy" id="5353"/>
    <lineage>
        <taxon>Eukaryota</taxon>
        <taxon>Fungi</taxon>
        <taxon>Dikarya</taxon>
        <taxon>Basidiomycota</taxon>
        <taxon>Agaricomycotina</taxon>
        <taxon>Agaricomycetes</taxon>
        <taxon>Agaricomycetidae</taxon>
        <taxon>Agaricales</taxon>
        <taxon>Marasmiineae</taxon>
        <taxon>Omphalotaceae</taxon>
        <taxon>Lentinula</taxon>
    </lineage>
</organism>
<keyword evidence="4" id="KW-0808">Transferase</keyword>
<keyword evidence="3" id="KW-0028">Amino-acid biosynthesis</keyword>
<evidence type="ECO:0000256" key="6">
    <source>
        <dbReference type="ARBA" id="ARBA00047508"/>
    </source>
</evidence>
<dbReference type="Gene3D" id="3.20.20.70">
    <property type="entry name" value="Aldolase class I"/>
    <property type="match status" value="1"/>
</dbReference>
<dbReference type="InterPro" id="IPR013785">
    <property type="entry name" value="Aldolase_TIM"/>
</dbReference>
<keyword evidence="5" id="KW-0057">Aromatic amino acid biosynthesis</keyword>
<evidence type="ECO:0000256" key="2">
    <source>
        <dbReference type="ARBA" id="ARBA00012694"/>
    </source>
</evidence>
<evidence type="ECO:0000256" key="4">
    <source>
        <dbReference type="ARBA" id="ARBA00022679"/>
    </source>
</evidence>
<evidence type="ECO:0000256" key="3">
    <source>
        <dbReference type="ARBA" id="ARBA00022605"/>
    </source>
</evidence>
<dbReference type="InterPro" id="IPR006218">
    <property type="entry name" value="DAHP1/KDSA"/>
</dbReference>
<evidence type="ECO:0000259" key="7">
    <source>
        <dbReference type="Pfam" id="PF00793"/>
    </source>
</evidence>
<dbReference type="NCBIfam" id="TIGR00034">
    <property type="entry name" value="aroFGH"/>
    <property type="match status" value="1"/>
</dbReference>
<dbReference type="STRING" id="5353.A0A1Q3DZ71"/>
<comment type="caution">
    <text evidence="8">The sequence shown here is derived from an EMBL/GenBank/DDBJ whole genome shotgun (WGS) entry which is preliminary data.</text>
</comment>
<dbReference type="PANTHER" id="PTHR21225:SF20">
    <property type="entry name" value="PHOSPHO-2-DEHYDRO-3-DEOXYHEPTONATE ALDOLASE"/>
    <property type="match status" value="1"/>
</dbReference>
<comment type="catalytic activity">
    <reaction evidence="6">
        <text>D-erythrose 4-phosphate + phosphoenolpyruvate + H2O = 7-phospho-2-dehydro-3-deoxy-D-arabino-heptonate + phosphate</text>
        <dbReference type="Rhea" id="RHEA:14717"/>
        <dbReference type="ChEBI" id="CHEBI:15377"/>
        <dbReference type="ChEBI" id="CHEBI:16897"/>
        <dbReference type="ChEBI" id="CHEBI:43474"/>
        <dbReference type="ChEBI" id="CHEBI:58394"/>
        <dbReference type="ChEBI" id="CHEBI:58702"/>
        <dbReference type="EC" id="2.5.1.54"/>
    </reaction>
</comment>
<accession>A0A1Q3DZ71</accession>
<dbReference type="EC" id="2.5.1.54" evidence="2"/>
<dbReference type="FunFam" id="3.20.20.70:FF:000005">
    <property type="entry name" value="Phospho-2-dehydro-3-deoxyheptonate aldolase"/>
    <property type="match status" value="1"/>
</dbReference>
<dbReference type="GO" id="GO:0003849">
    <property type="term" value="F:3-deoxy-7-phosphoheptulonate synthase activity"/>
    <property type="evidence" value="ECO:0007669"/>
    <property type="project" value="UniProtKB-EC"/>
</dbReference>
<dbReference type="GO" id="GO:0005737">
    <property type="term" value="C:cytoplasm"/>
    <property type="evidence" value="ECO:0007669"/>
    <property type="project" value="TreeGrafter"/>
</dbReference>
<protein>
    <recommendedName>
        <fullName evidence="2">3-deoxy-7-phosphoheptulonate synthase</fullName>
        <ecNumber evidence="2">2.5.1.54</ecNumber>
    </recommendedName>
</protein>
<evidence type="ECO:0000313" key="9">
    <source>
        <dbReference type="Proteomes" id="UP000188533"/>
    </source>
</evidence>
<dbReference type="Proteomes" id="UP000188533">
    <property type="component" value="Unassembled WGS sequence"/>
</dbReference>
<reference evidence="8 9" key="1">
    <citation type="submission" date="2016-08" db="EMBL/GenBank/DDBJ databases">
        <authorList>
            <consortium name="Lentinula edodes genome sequencing consortium"/>
            <person name="Sakamoto Y."/>
            <person name="Nakade K."/>
            <person name="Sato S."/>
            <person name="Yoshida Y."/>
            <person name="Miyazaki K."/>
            <person name="Natsume S."/>
            <person name="Konno N."/>
        </authorList>
    </citation>
    <scope>NUCLEOTIDE SEQUENCE [LARGE SCALE GENOMIC DNA]</scope>
    <source>
        <strain evidence="8 9">NBRC 111202</strain>
    </source>
</reference>
<dbReference type="InterPro" id="IPR006219">
    <property type="entry name" value="DAHP_synth_1"/>
</dbReference>
<dbReference type="EMBL" id="BDGU01000022">
    <property type="protein sequence ID" value="GAW00059.1"/>
    <property type="molecule type" value="Genomic_DNA"/>
</dbReference>
<keyword evidence="9" id="KW-1185">Reference proteome</keyword>
<sequence>MELYFFAFPPLITNQNQPLSHVHRRLTKSALRRPMYQKRLFYFYYPRAASLMVPYERKASDNYKLLQKPRTLQNCNNGEGGKLILASPYSHTRITQKLGNGTAGNQTCKYKIHSLIPVSQKMSRNLPMMSDLKVKLVRPLIPPQILHEEIPLTSKARATVLRGRRAVKSILDGEDDRLMVVVGPCSIHDVDSALEYAYKLQAYAEEAAEDLCIVMRVYFEKPRTTVGWKGLINDPDMDGSFQINRGLRIARELLVKIAEIGLPAGCEFLDLITPQYSCDLVSWGAIGARTTESQIHRELTSGLSMPTGFKNSTDGNIGVAIDACKSAQAEHVFLSVGVNGLGSIVETEGNKDVHIILRGGSNGPNYSADFVQKYGAQLDKAGLTPRLLIDCSHGNSSKQFERQSIVADEISKQLSDETTSDILMGVMIESNLVEGKQSIPPTGRAGLRYGQSVTDGCISWETTVDVLENLRRGVRERRLLRGGNTKQISFSSASSDSGIVI</sequence>
<reference evidence="8 9" key="2">
    <citation type="submission" date="2017-02" db="EMBL/GenBank/DDBJ databases">
        <title>A genome survey and senescence transcriptome analysis in Lentinula edodes.</title>
        <authorList>
            <person name="Sakamoto Y."/>
            <person name="Nakade K."/>
            <person name="Sato S."/>
            <person name="Yoshida Y."/>
            <person name="Miyazaki K."/>
            <person name="Natsume S."/>
            <person name="Konno N."/>
        </authorList>
    </citation>
    <scope>NUCLEOTIDE SEQUENCE [LARGE SCALE GENOMIC DNA]</scope>
    <source>
        <strain evidence="8 9">NBRC 111202</strain>
    </source>
</reference>
<dbReference type="GO" id="GO:0009073">
    <property type="term" value="P:aromatic amino acid family biosynthetic process"/>
    <property type="evidence" value="ECO:0007669"/>
    <property type="project" value="UniProtKB-KW"/>
</dbReference>
<dbReference type="SUPFAM" id="SSF51569">
    <property type="entry name" value="Aldolase"/>
    <property type="match status" value="1"/>
</dbReference>
<evidence type="ECO:0000256" key="5">
    <source>
        <dbReference type="ARBA" id="ARBA00023141"/>
    </source>
</evidence>
<name>A0A1Q3DZ71_LENED</name>
<dbReference type="GO" id="GO:0008652">
    <property type="term" value="P:amino acid biosynthetic process"/>
    <property type="evidence" value="ECO:0007669"/>
    <property type="project" value="UniProtKB-KW"/>
</dbReference>
<feature type="domain" description="DAHP synthetase I/KDSA" evidence="7">
    <location>
        <begin position="169"/>
        <end position="467"/>
    </location>
</feature>
<gene>
    <name evidence="8" type="ORF">LENED_001552</name>
</gene>
<dbReference type="AlphaFoldDB" id="A0A1Q3DZ71"/>
<evidence type="ECO:0000313" key="8">
    <source>
        <dbReference type="EMBL" id="GAW00059.1"/>
    </source>
</evidence>
<comment type="similarity">
    <text evidence="1">Belongs to the class-I DAHP synthase family.</text>
</comment>
<dbReference type="NCBIfam" id="NF009395">
    <property type="entry name" value="PRK12755.1"/>
    <property type="match status" value="1"/>
</dbReference>
<dbReference type="PANTHER" id="PTHR21225">
    <property type="entry name" value="PHOSPHO-2-DEHYDRO-3-DEOXYHEPTONATE ALDOLASE DAHP SYNTHETASE"/>
    <property type="match status" value="1"/>
</dbReference>